<reference evidence="2 3" key="1">
    <citation type="submission" date="2023-04" db="EMBL/GenBank/DDBJ databases">
        <title>Genome of Basidiobolus ranarum AG-B5.</title>
        <authorList>
            <person name="Stajich J.E."/>
            <person name="Carter-House D."/>
            <person name="Gryganskyi A."/>
        </authorList>
    </citation>
    <scope>NUCLEOTIDE SEQUENCE [LARGE SCALE GENOMIC DNA]</scope>
    <source>
        <strain evidence="2 3">AG-B5</strain>
    </source>
</reference>
<sequence length="169" mass="18766">MSTFCSINQEVKTPIPLILQTTFNRLPNTLGLVVIGLDIFTQLGFNIGVLPASYPELSKSLSPDSDHKPEVISDTPEQEELSPPLQAYTNSVKVAIQPAIERNQIIQKNSFCTILESLVVLEKVPGETTWRRQYPIPHMVLSLVDEVVHKWADNGIVTQAPVNTTFNCP</sequence>
<dbReference type="Proteomes" id="UP001479436">
    <property type="component" value="Unassembled WGS sequence"/>
</dbReference>
<evidence type="ECO:0000313" key="2">
    <source>
        <dbReference type="EMBL" id="KAK9667564.1"/>
    </source>
</evidence>
<evidence type="ECO:0000256" key="1">
    <source>
        <dbReference type="SAM" id="MobiDB-lite"/>
    </source>
</evidence>
<evidence type="ECO:0000313" key="3">
    <source>
        <dbReference type="Proteomes" id="UP001479436"/>
    </source>
</evidence>
<organism evidence="2 3">
    <name type="scientific">Basidiobolus ranarum</name>
    <dbReference type="NCBI Taxonomy" id="34480"/>
    <lineage>
        <taxon>Eukaryota</taxon>
        <taxon>Fungi</taxon>
        <taxon>Fungi incertae sedis</taxon>
        <taxon>Zoopagomycota</taxon>
        <taxon>Entomophthoromycotina</taxon>
        <taxon>Basidiobolomycetes</taxon>
        <taxon>Basidiobolales</taxon>
        <taxon>Basidiobolaceae</taxon>
        <taxon>Basidiobolus</taxon>
    </lineage>
</organism>
<comment type="caution">
    <text evidence="2">The sequence shown here is derived from an EMBL/GenBank/DDBJ whole genome shotgun (WGS) entry which is preliminary data.</text>
</comment>
<dbReference type="EMBL" id="JASJQH010011036">
    <property type="protein sequence ID" value="KAK9667564.1"/>
    <property type="molecule type" value="Genomic_DNA"/>
</dbReference>
<accession>A0ABR2VK03</accession>
<keyword evidence="3" id="KW-1185">Reference proteome</keyword>
<feature type="region of interest" description="Disordered" evidence="1">
    <location>
        <begin position="60"/>
        <end position="80"/>
    </location>
</feature>
<name>A0ABR2VK03_9FUNG</name>
<proteinExistence type="predicted"/>
<gene>
    <name evidence="2" type="ORF">K7432_017689</name>
</gene>
<protein>
    <submittedName>
        <fullName evidence="2">Uncharacterized protein</fullName>
    </submittedName>
</protein>